<dbReference type="EMBL" id="CP054836">
    <property type="protein sequence ID" value="QKV19422.1"/>
    <property type="molecule type" value="Genomic_DNA"/>
</dbReference>
<feature type="transmembrane region" description="Helical" evidence="1">
    <location>
        <begin position="169"/>
        <end position="193"/>
    </location>
</feature>
<feature type="transmembrane region" description="Helical" evidence="1">
    <location>
        <begin position="77"/>
        <end position="98"/>
    </location>
</feature>
<reference evidence="2 3" key="1">
    <citation type="submission" date="2020-06" db="EMBL/GenBank/DDBJ databases">
        <title>Oricola thermophila sp. nov. isolated from a tidal sediments.</title>
        <authorList>
            <person name="Kwon K.K."/>
            <person name="Yang S.-H."/>
            <person name="Park M.-J."/>
        </authorList>
    </citation>
    <scope>NUCLEOTIDE SEQUENCE [LARGE SCALE GENOMIC DNA]</scope>
    <source>
        <strain evidence="2 3">MEBiC13590</strain>
    </source>
</reference>
<gene>
    <name evidence="2" type="ORF">HTY61_13615</name>
</gene>
<name>A0A6N1VJ58_9HYPH</name>
<dbReference type="Proteomes" id="UP000509367">
    <property type="component" value="Chromosome"/>
</dbReference>
<dbReference type="KEGG" id="orm:HTY61_13615"/>
<keyword evidence="1" id="KW-0472">Membrane</keyword>
<feature type="transmembrane region" description="Helical" evidence="1">
    <location>
        <begin position="110"/>
        <end position="128"/>
    </location>
</feature>
<dbReference type="AlphaFoldDB" id="A0A6N1VJ58"/>
<proteinExistence type="predicted"/>
<sequence length="199" mass="21940">MNFLDYALYHVIGVARIVRGDPDALSDMDISADGFWRSFQAIPAAMPALIFAWTTEARQIRAAGAADSVLSMVARMAFLEILFWILPVIALAFVLRALGMSRRFPHLIIARNWLTVLTSYIFVLVPLGEFVFRTGAESDAMLLVTIVTMLLALWFSVRVTRVALSVTPAVAFAFVAVEVFLTYPLAVFAYGAVGLYPQA</sequence>
<evidence type="ECO:0000256" key="1">
    <source>
        <dbReference type="SAM" id="Phobius"/>
    </source>
</evidence>
<evidence type="ECO:0000313" key="3">
    <source>
        <dbReference type="Proteomes" id="UP000509367"/>
    </source>
</evidence>
<accession>A0A6N1VJ58</accession>
<organism evidence="2 3">
    <name type="scientific">Oricola thermophila</name>
    <dbReference type="NCBI Taxonomy" id="2742145"/>
    <lineage>
        <taxon>Bacteria</taxon>
        <taxon>Pseudomonadati</taxon>
        <taxon>Pseudomonadota</taxon>
        <taxon>Alphaproteobacteria</taxon>
        <taxon>Hyphomicrobiales</taxon>
        <taxon>Ahrensiaceae</taxon>
        <taxon>Oricola</taxon>
    </lineage>
</organism>
<protein>
    <submittedName>
        <fullName evidence="2">Uncharacterized protein</fullName>
    </submittedName>
</protein>
<keyword evidence="3" id="KW-1185">Reference proteome</keyword>
<keyword evidence="1" id="KW-1133">Transmembrane helix</keyword>
<feature type="transmembrane region" description="Helical" evidence="1">
    <location>
        <begin position="140"/>
        <end position="157"/>
    </location>
</feature>
<keyword evidence="1" id="KW-0812">Transmembrane</keyword>
<dbReference type="RefSeq" id="WP_175277314.1">
    <property type="nucleotide sequence ID" value="NZ_CP054836.1"/>
</dbReference>
<evidence type="ECO:0000313" key="2">
    <source>
        <dbReference type="EMBL" id="QKV19422.1"/>
    </source>
</evidence>